<dbReference type="SUPFAM" id="SSF56399">
    <property type="entry name" value="ADP-ribosylation"/>
    <property type="match status" value="1"/>
</dbReference>
<dbReference type="PANTHER" id="PTHR32263:SF19">
    <property type="entry name" value="OS03G0230300 PROTEIN"/>
    <property type="match status" value="1"/>
</dbReference>
<evidence type="ECO:0000259" key="1">
    <source>
        <dbReference type="PROSITE" id="PS50918"/>
    </source>
</evidence>
<dbReference type="Gene3D" id="3.90.228.10">
    <property type="match status" value="1"/>
</dbReference>
<protein>
    <recommendedName>
        <fullName evidence="1">WWE domain-containing protein</fullName>
    </recommendedName>
</protein>
<reference evidence="2" key="2">
    <citation type="submission" date="2020-08" db="EMBL/GenBank/DDBJ databases">
        <title>Plant Genome Project.</title>
        <authorList>
            <person name="Zhang R.-G."/>
        </authorList>
    </citation>
    <scope>NUCLEOTIDE SEQUENCE</scope>
    <source>
        <strain evidence="2">Huo1</strain>
        <tissue evidence="2">Leaf</tissue>
    </source>
</reference>
<reference evidence="2" key="1">
    <citation type="submission" date="2018-01" db="EMBL/GenBank/DDBJ databases">
        <authorList>
            <person name="Mao J.F."/>
        </authorList>
    </citation>
    <scope>NUCLEOTIDE SEQUENCE</scope>
    <source>
        <strain evidence="2">Huo1</strain>
        <tissue evidence="2">Leaf</tissue>
    </source>
</reference>
<name>A0A8X8X9C0_SALSN</name>
<organism evidence="2">
    <name type="scientific">Salvia splendens</name>
    <name type="common">Scarlet sage</name>
    <dbReference type="NCBI Taxonomy" id="180675"/>
    <lineage>
        <taxon>Eukaryota</taxon>
        <taxon>Viridiplantae</taxon>
        <taxon>Streptophyta</taxon>
        <taxon>Embryophyta</taxon>
        <taxon>Tracheophyta</taxon>
        <taxon>Spermatophyta</taxon>
        <taxon>Magnoliopsida</taxon>
        <taxon>eudicotyledons</taxon>
        <taxon>Gunneridae</taxon>
        <taxon>Pentapetalae</taxon>
        <taxon>asterids</taxon>
        <taxon>lamiids</taxon>
        <taxon>Lamiales</taxon>
        <taxon>Lamiaceae</taxon>
        <taxon>Nepetoideae</taxon>
        <taxon>Mentheae</taxon>
        <taxon>Salviinae</taxon>
        <taxon>Salvia</taxon>
        <taxon>Salvia subgen. Calosphace</taxon>
        <taxon>core Calosphace</taxon>
    </lineage>
</organism>
<dbReference type="Proteomes" id="UP000298416">
    <property type="component" value="Unassembled WGS sequence"/>
</dbReference>
<dbReference type="InterPro" id="IPR057823">
    <property type="entry name" value="WWE_RCD1"/>
</dbReference>
<keyword evidence="3" id="KW-1185">Reference proteome</keyword>
<gene>
    <name evidence="2" type="ORF">SASPL_132257</name>
</gene>
<dbReference type="Pfam" id="PF23467">
    <property type="entry name" value="WWE_5"/>
    <property type="match status" value="1"/>
</dbReference>
<proteinExistence type="predicted"/>
<dbReference type="InterPro" id="IPR004170">
    <property type="entry name" value="WWE_dom"/>
</dbReference>
<comment type="caution">
    <text evidence="2">The sequence shown here is derived from an EMBL/GenBank/DDBJ whole genome shotgun (WGS) entry which is preliminary data.</text>
</comment>
<dbReference type="SUPFAM" id="SSF117839">
    <property type="entry name" value="WWE domain"/>
    <property type="match status" value="1"/>
</dbReference>
<evidence type="ECO:0000313" key="3">
    <source>
        <dbReference type="Proteomes" id="UP000298416"/>
    </source>
</evidence>
<feature type="domain" description="WWE" evidence="1">
    <location>
        <begin position="32"/>
        <end position="107"/>
    </location>
</feature>
<dbReference type="AlphaFoldDB" id="A0A8X8X9C0"/>
<dbReference type="InterPro" id="IPR037197">
    <property type="entry name" value="WWE_dom_sf"/>
</dbReference>
<dbReference type="EMBL" id="PNBA02000011">
    <property type="protein sequence ID" value="KAG6409223.1"/>
    <property type="molecule type" value="Genomic_DNA"/>
</dbReference>
<evidence type="ECO:0000313" key="2">
    <source>
        <dbReference type="EMBL" id="KAG6409223.1"/>
    </source>
</evidence>
<dbReference type="InterPro" id="IPR044964">
    <property type="entry name" value="RCD1/SRO1-5"/>
</dbReference>
<dbReference type="PANTHER" id="PTHR32263">
    <property type="entry name" value="INACTIVE POLY [ADP-RIBOSE] POLYMERASE SRO4-RELATED"/>
    <property type="match status" value="1"/>
</dbReference>
<sequence>MNSLNSTSIMAKRFSEVRSSAKAVVHSEPLIQNYSNFKRSSCPERLMFYQNGSWVDYSEEVAELLKLGFAEGRPVVEAQLLGYSCLFDLYRMLEIDLESGNQRSIAWIDTGELLRIRGIARVRVEGRCEFGKRGRIDDVEESFCGAAAKRVKIDESELQSSRWPKARNLAAGEKRYEIVRNLFLSGLENVEPGAMVTAIHQCVRTGPLDKARSEVFSKQMEIMKRARGGINVVFAWCGMSSRGVESVLMHGFGIPSKLSRSASHGVGIHLSPIRLPQHSNHFGLGWTVAMLAEVE</sequence>
<dbReference type="PROSITE" id="PS50918">
    <property type="entry name" value="WWE"/>
    <property type="match status" value="1"/>
</dbReference>
<accession>A0A8X8X9C0</accession>